<dbReference type="AlphaFoldDB" id="A0A812UKZ6"/>
<gene>
    <name evidence="1" type="ORF">SPIL2461_LOCUS15312</name>
</gene>
<proteinExistence type="predicted"/>
<evidence type="ECO:0000313" key="2">
    <source>
        <dbReference type="Proteomes" id="UP000649617"/>
    </source>
</evidence>
<protein>
    <submittedName>
        <fullName evidence="1">Uncharacterized protein</fullName>
    </submittedName>
</protein>
<sequence>MVPGGRRREGNVHMDSIRPGSTFSVNVYLRVPEEATGGELLLHAVQKSAIQRFLNAHFFGTIDLQNFYPEHTFYTQEVLKNIPPIVYTPRVGDVVFI</sequence>
<dbReference type="OrthoDB" id="428623at2759"/>
<organism evidence="1 2">
    <name type="scientific">Symbiodinium pilosum</name>
    <name type="common">Dinoflagellate</name>
    <dbReference type="NCBI Taxonomy" id="2952"/>
    <lineage>
        <taxon>Eukaryota</taxon>
        <taxon>Sar</taxon>
        <taxon>Alveolata</taxon>
        <taxon>Dinophyceae</taxon>
        <taxon>Suessiales</taxon>
        <taxon>Symbiodiniaceae</taxon>
        <taxon>Symbiodinium</taxon>
    </lineage>
</organism>
<comment type="caution">
    <text evidence="1">The sequence shown here is derived from an EMBL/GenBank/DDBJ whole genome shotgun (WGS) entry which is preliminary data.</text>
</comment>
<accession>A0A812UKZ6</accession>
<feature type="non-terminal residue" evidence="1">
    <location>
        <position position="1"/>
    </location>
</feature>
<dbReference type="EMBL" id="CAJNIZ010037003">
    <property type="protein sequence ID" value="CAE7569025.1"/>
    <property type="molecule type" value="Genomic_DNA"/>
</dbReference>
<name>A0A812UKZ6_SYMPI</name>
<dbReference type="Proteomes" id="UP000649617">
    <property type="component" value="Unassembled WGS sequence"/>
</dbReference>
<keyword evidence="2" id="KW-1185">Reference proteome</keyword>
<evidence type="ECO:0000313" key="1">
    <source>
        <dbReference type="EMBL" id="CAE7569025.1"/>
    </source>
</evidence>
<reference evidence="1" key="1">
    <citation type="submission" date="2021-02" db="EMBL/GenBank/DDBJ databases">
        <authorList>
            <person name="Dougan E. K."/>
            <person name="Rhodes N."/>
            <person name="Thang M."/>
            <person name="Chan C."/>
        </authorList>
    </citation>
    <scope>NUCLEOTIDE SEQUENCE</scope>
</reference>